<keyword evidence="2" id="KW-0719">Serine esterase</keyword>
<evidence type="ECO:0000256" key="4">
    <source>
        <dbReference type="ARBA" id="ARBA00022729"/>
    </source>
</evidence>
<dbReference type="OMA" id="MECEYDE"/>
<dbReference type="AlphaFoldDB" id="A0A100IMG7"/>
<dbReference type="VEuPathDB" id="FungiDB:ASPNIDRAFT2_1123092"/>
<dbReference type="EC" id="3.1.1.-" evidence="8"/>
<keyword evidence="5 8" id="KW-0378">Hydrolase</keyword>
<dbReference type="Pfam" id="PF07519">
    <property type="entry name" value="Tannase"/>
    <property type="match status" value="1"/>
</dbReference>
<gene>
    <name evidence="9" type="ORF">ABL_06596</name>
</gene>
<evidence type="ECO:0000256" key="6">
    <source>
        <dbReference type="ARBA" id="ARBA00022837"/>
    </source>
</evidence>
<dbReference type="GO" id="GO:0030600">
    <property type="term" value="F:feruloyl esterase activity"/>
    <property type="evidence" value="ECO:0007669"/>
    <property type="project" value="UniProtKB-ARBA"/>
</dbReference>
<dbReference type="OrthoDB" id="3039123at2759"/>
<organism evidence="9 10">
    <name type="scientific">Aspergillus niger</name>
    <dbReference type="NCBI Taxonomy" id="5061"/>
    <lineage>
        <taxon>Eukaryota</taxon>
        <taxon>Fungi</taxon>
        <taxon>Dikarya</taxon>
        <taxon>Ascomycota</taxon>
        <taxon>Pezizomycotina</taxon>
        <taxon>Eurotiomycetes</taxon>
        <taxon>Eurotiomycetidae</taxon>
        <taxon>Eurotiales</taxon>
        <taxon>Aspergillaceae</taxon>
        <taxon>Aspergillus</taxon>
        <taxon>Aspergillus subgen. Circumdati</taxon>
    </lineage>
</organism>
<protein>
    <recommendedName>
        <fullName evidence="8">Carboxylic ester hydrolase</fullName>
        <ecNumber evidence="8">3.1.1.-</ecNumber>
    </recommendedName>
</protein>
<keyword evidence="3" id="KW-0479">Metal-binding</keyword>
<evidence type="ECO:0000256" key="8">
    <source>
        <dbReference type="RuleBase" id="RU361238"/>
    </source>
</evidence>
<sequence length="576" mass="64265">MVCLPLVIALGATLVQAVTAATTLDDVCTPAYIRSKLPADTVYPGITISHTNLSANPVYNLSTSGSAVYPATTIDYCNITLAYSHNGRDDAVQVRFWMPSPDKFANRYLSTGGADYYVNQGTQQLPGGVMYGAVSGSTDGGFGGFDVGVDEILLLANGTLDWQNLYMFGYQAHHELATIGKQFTRNFFNMTDNGEAQKLYSYYQSCSEGGREGWSQVQRYGDQFDGAVIGAPAIRYSFQMTMHLWANVVEKTLGYYPSQCEVEAIVNETITACDGMDGRMDGVVSRSDLCKMQFNLTEAIGKRYYCAADGDVPVQNSTISAQAVEVFETILHGMKDSDGKQVYLSYQPGALFWDAQTTYNTTSGSWGLDINSMGGEYITKFLQRLELDNLPTLDNVTYDTLKEWVELGWQMYEDSLHTTWPDLTPFYKAGGKVLHYHGEQDGSIPTASSVHYYDSVRRTMYPTLGYNASYEALGQWYRLFLVPGASHCMNNDLQPNGPFPQTSLQTLIEWVEQDVVPVRLNGTVLSGTFERETQEICAWPLRPMWYNNGTSMECEYDEPSLKTWKWDLDAFELPVY</sequence>
<keyword evidence="6" id="KW-0106">Calcium</keyword>
<comment type="similarity">
    <text evidence="1 8">Belongs to the tannase family.</text>
</comment>
<comment type="caution">
    <text evidence="9">The sequence shown here is derived from an EMBL/GenBank/DDBJ whole genome shotgun (WGS) entry which is preliminary data.</text>
</comment>
<keyword evidence="4 8" id="KW-0732">Signal</keyword>
<accession>A0A100IMG7</accession>
<proteinExistence type="inferred from homology"/>
<keyword evidence="7" id="KW-1015">Disulfide bond</keyword>
<evidence type="ECO:0000256" key="7">
    <source>
        <dbReference type="ARBA" id="ARBA00023157"/>
    </source>
</evidence>
<dbReference type="PANTHER" id="PTHR33938:SF16">
    <property type="entry name" value="CARBOXYLIC ESTER HYDROLASE"/>
    <property type="match status" value="1"/>
</dbReference>
<dbReference type="VEuPathDB" id="FungiDB:An11g03590"/>
<dbReference type="SUPFAM" id="SSF53474">
    <property type="entry name" value="alpha/beta-Hydrolases"/>
    <property type="match status" value="1"/>
</dbReference>
<evidence type="ECO:0000256" key="2">
    <source>
        <dbReference type="ARBA" id="ARBA00022487"/>
    </source>
</evidence>
<feature type="signal peptide" evidence="8">
    <location>
        <begin position="1"/>
        <end position="20"/>
    </location>
</feature>
<dbReference type="InterPro" id="IPR011118">
    <property type="entry name" value="Tannase/feruloyl_esterase"/>
</dbReference>
<feature type="chain" id="PRO_5006988858" description="Carboxylic ester hydrolase" evidence="8">
    <location>
        <begin position="21"/>
        <end position="576"/>
    </location>
</feature>
<reference evidence="10" key="1">
    <citation type="journal article" date="2016" name="Genome Announc.">
        <title>Draft genome sequence of Aspergillus niger strain An76.</title>
        <authorList>
            <person name="Gong W."/>
            <person name="Cheng Z."/>
            <person name="Zhang H."/>
            <person name="Liu L."/>
            <person name="Gao P."/>
            <person name="Wang L."/>
        </authorList>
    </citation>
    <scope>NUCLEOTIDE SEQUENCE [LARGE SCALE GENOMIC DNA]</scope>
    <source>
        <strain evidence="10">An76</strain>
    </source>
</reference>
<dbReference type="EMBL" id="BCMY01000011">
    <property type="protein sequence ID" value="GAQ43935.1"/>
    <property type="molecule type" value="Genomic_DNA"/>
</dbReference>
<dbReference type="InterPro" id="IPR029058">
    <property type="entry name" value="AB_hydrolase_fold"/>
</dbReference>
<evidence type="ECO:0000313" key="9">
    <source>
        <dbReference type="EMBL" id="GAQ43935.1"/>
    </source>
</evidence>
<evidence type="ECO:0000256" key="5">
    <source>
        <dbReference type="ARBA" id="ARBA00022801"/>
    </source>
</evidence>
<dbReference type="VEuPathDB" id="FungiDB:ATCC64974_62960"/>
<name>A0A100IMG7_ASPNG</name>
<evidence type="ECO:0000256" key="1">
    <source>
        <dbReference type="ARBA" id="ARBA00006249"/>
    </source>
</evidence>
<dbReference type="PANTHER" id="PTHR33938">
    <property type="entry name" value="FERULOYL ESTERASE B-RELATED"/>
    <property type="match status" value="1"/>
</dbReference>
<evidence type="ECO:0000256" key="3">
    <source>
        <dbReference type="ARBA" id="ARBA00022723"/>
    </source>
</evidence>
<evidence type="ECO:0000313" key="10">
    <source>
        <dbReference type="Proteomes" id="UP000068243"/>
    </source>
</evidence>
<dbReference type="GO" id="GO:0046872">
    <property type="term" value="F:metal ion binding"/>
    <property type="evidence" value="ECO:0007669"/>
    <property type="project" value="UniProtKB-KW"/>
</dbReference>
<dbReference type="Proteomes" id="UP000068243">
    <property type="component" value="Unassembled WGS sequence"/>
</dbReference>
<dbReference type="VEuPathDB" id="FungiDB:M747DRAFT_235581"/>